<evidence type="ECO:0000256" key="2">
    <source>
        <dbReference type="SAM" id="MobiDB-lite"/>
    </source>
</evidence>
<evidence type="ECO:0000313" key="3">
    <source>
        <dbReference type="EMBL" id="CAF0978396.1"/>
    </source>
</evidence>
<keyword evidence="4" id="KW-1185">Reference proteome</keyword>
<name>A0A814F5V8_9BILA</name>
<reference evidence="3" key="1">
    <citation type="submission" date="2021-02" db="EMBL/GenBank/DDBJ databases">
        <authorList>
            <person name="Nowell W R."/>
        </authorList>
    </citation>
    <scope>NUCLEOTIDE SEQUENCE</scope>
    <source>
        <strain evidence="3">Ploen Becks lab</strain>
    </source>
</reference>
<dbReference type="EMBL" id="CAJNOC010003340">
    <property type="protein sequence ID" value="CAF0978396.1"/>
    <property type="molecule type" value="Genomic_DNA"/>
</dbReference>
<evidence type="ECO:0000256" key="1">
    <source>
        <dbReference type="ARBA" id="ARBA00010954"/>
    </source>
</evidence>
<accession>A0A814F5V8</accession>
<dbReference type="PANTHER" id="PTHR12832">
    <property type="entry name" value="TESTIS-SPECIFIC PROTEIN PBS13 T-COMPLEX 11"/>
    <property type="match status" value="1"/>
</dbReference>
<proteinExistence type="inferred from homology"/>
<dbReference type="Proteomes" id="UP000663879">
    <property type="component" value="Unassembled WGS sequence"/>
</dbReference>
<feature type="region of interest" description="Disordered" evidence="2">
    <location>
        <begin position="1"/>
        <end position="56"/>
    </location>
</feature>
<protein>
    <submittedName>
        <fullName evidence="3">Uncharacterized protein</fullName>
    </submittedName>
</protein>
<feature type="compositionally biased region" description="Low complexity" evidence="2">
    <location>
        <begin position="31"/>
        <end position="48"/>
    </location>
</feature>
<sequence length="582" mass="66791">MSENNEKNEKKRPESPNPFLSYLSTSPSQNSPRSDVSTSASASPRSPRFQGDFFQNGMKIPLTPGASVAQSMLTAASPPRFATIEQLMSASNTVQNMALAHEISVNQNFKLEKLEYETNSLEKQIHDTVHKAFWDSLKEDFGKEPIDYKHAFTILAEAKQGLIGLLLPNHIKFREQIDSVLDLQLIKQQMENSTFDYKEYSLFIIESMSKLCAPARDAKIESLKSLTDPVEIFRGIMETLELLKLDMANYTIQQMRPYLQQQVVVYEQKKFKELLETQKSAGIDGLEATKQWLSRAHKRIVENKTIGGYKYQTGATPSAITNEAFMEMFIWSMEHIFPETLAMDEVRFNEIYVKCRKFLVVCAIVNTVFTLVGESIRGLEELRQKLKQNILVLLEDYLSVTFEEMMKNIGEQVIKLTNDALVKHGKSQLNEDSSNCLKNLIVDLSTKNLHENSVYKLLFSRYVDFLQNILTKRTQGPVKLPQGMSLVEKDLLEITGQFLRLVTFNKTVFGNYYGEIIQIFLSRTNLPHLEFAICSWSPYFEKDITEIEKVQHRATKLIPNLRNLEYEQRLSILGLQILKPEE</sequence>
<organism evidence="3 4">
    <name type="scientific">Brachionus calyciflorus</name>
    <dbReference type="NCBI Taxonomy" id="104777"/>
    <lineage>
        <taxon>Eukaryota</taxon>
        <taxon>Metazoa</taxon>
        <taxon>Spiralia</taxon>
        <taxon>Gnathifera</taxon>
        <taxon>Rotifera</taxon>
        <taxon>Eurotatoria</taxon>
        <taxon>Monogononta</taxon>
        <taxon>Pseudotrocha</taxon>
        <taxon>Ploima</taxon>
        <taxon>Brachionidae</taxon>
        <taxon>Brachionus</taxon>
    </lineage>
</organism>
<evidence type="ECO:0000313" key="4">
    <source>
        <dbReference type="Proteomes" id="UP000663879"/>
    </source>
</evidence>
<comment type="caution">
    <text evidence="3">The sequence shown here is derived from an EMBL/GenBank/DDBJ whole genome shotgun (WGS) entry which is preliminary data.</text>
</comment>
<dbReference type="GO" id="GO:0007165">
    <property type="term" value="P:signal transduction"/>
    <property type="evidence" value="ECO:0007669"/>
    <property type="project" value="TreeGrafter"/>
</dbReference>
<feature type="compositionally biased region" description="Basic and acidic residues" evidence="2">
    <location>
        <begin position="1"/>
        <end position="14"/>
    </location>
</feature>
<gene>
    <name evidence="3" type="ORF">OXX778_LOCUS15290</name>
</gene>
<comment type="similarity">
    <text evidence="1">Belongs to the TCP11 family.</text>
</comment>
<dbReference type="Pfam" id="PF05794">
    <property type="entry name" value="Tcp11"/>
    <property type="match status" value="1"/>
</dbReference>
<dbReference type="PANTHER" id="PTHR12832:SF11">
    <property type="entry name" value="LD23868P"/>
    <property type="match status" value="1"/>
</dbReference>
<dbReference type="AlphaFoldDB" id="A0A814F5V8"/>
<dbReference type="OrthoDB" id="276323at2759"/>
<dbReference type="InterPro" id="IPR008862">
    <property type="entry name" value="Tcp11"/>
</dbReference>